<evidence type="ECO:0000256" key="1">
    <source>
        <dbReference type="SAM" id="Phobius"/>
    </source>
</evidence>
<reference evidence="2 3" key="1">
    <citation type="submission" date="2019-03" db="EMBL/GenBank/DDBJ databases">
        <title>Genomic Encyclopedia of Archaeal and Bacterial Type Strains, Phase II (KMG-II): from individual species to whole genera.</title>
        <authorList>
            <person name="Goeker M."/>
        </authorList>
    </citation>
    <scope>NUCLEOTIDE SEQUENCE [LARGE SCALE GENOMIC DNA]</scope>
    <source>
        <strain evidence="2 3">DSM 24323</strain>
    </source>
</reference>
<keyword evidence="1" id="KW-0812">Transmembrane</keyword>
<name>A0A4R7IYF8_9ACTN</name>
<comment type="caution">
    <text evidence="2">The sequence shown here is derived from an EMBL/GenBank/DDBJ whole genome shotgun (WGS) entry which is preliminary data.</text>
</comment>
<organism evidence="2 3">
    <name type="scientific">Naumannella halotolerans</name>
    <dbReference type="NCBI Taxonomy" id="993414"/>
    <lineage>
        <taxon>Bacteria</taxon>
        <taxon>Bacillati</taxon>
        <taxon>Actinomycetota</taxon>
        <taxon>Actinomycetes</taxon>
        <taxon>Propionibacteriales</taxon>
        <taxon>Propionibacteriaceae</taxon>
        <taxon>Naumannella</taxon>
    </lineage>
</organism>
<protein>
    <submittedName>
        <fullName evidence="2">Uncharacterized protein</fullName>
    </submittedName>
</protein>
<feature type="transmembrane region" description="Helical" evidence="1">
    <location>
        <begin position="20"/>
        <end position="41"/>
    </location>
</feature>
<accession>A0A4R7IYF8</accession>
<keyword evidence="3" id="KW-1185">Reference proteome</keyword>
<evidence type="ECO:0000313" key="2">
    <source>
        <dbReference type="EMBL" id="TDT29096.1"/>
    </source>
</evidence>
<proteinExistence type="predicted"/>
<dbReference type="EMBL" id="SOAW01000004">
    <property type="protein sequence ID" value="TDT29096.1"/>
    <property type="molecule type" value="Genomic_DNA"/>
</dbReference>
<keyword evidence="1" id="KW-0472">Membrane</keyword>
<gene>
    <name evidence="2" type="ORF">CLV29_3191</name>
</gene>
<sequence>MQNPVMQNRVDHPITAPLPLRTFAISAAAAVIGAVLVVLASAQGWPILVAVFGWLLLAGAIALAVVGLVLVRLSRVDFVFDDQGFRISGRSGTVEGRWDQVEQVATAAGGHRISFLGDPDRHVVSPAPESDPRVQAMVADLKRRLDNSRGYRPLD</sequence>
<keyword evidence="1" id="KW-1133">Transmembrane helix</keyword>
<evidence type="ECO:0000313" key="3">
    <source>
        <dbReference type="Proteomes" id="UP000295371"/>
    </source>
</evidence>
<feature type="transmembrane region" description="Helical" evidence="1">
    <location>
        <begin position="47"/>
        <end position="71"/>
    </location>
</feature>
<dbReference type="Proteomes" id="UP000295371">
    <property type="component" value="Unassembled WGS sequence"/>
</dbReference>
<dbReference type="AlphaFoldDB" id="A0A4R7IYF8"/>